<reference evidence="2 3" key="1">
    <citation type="submission" date="2017-06" db="EMBL/GenBank/DDBJ databases">
        <title>Neisseria chenwenguii sp. nov., isolated from the intestinal contents of Tibetan Plateau Pika in Yushu, Qinghai Province, China.</title>
        <authorList>
            <person name="Zhang G."/>
        </authorList>
    </citation>
    <scope>NUCLEOTIDE SEQUENCE [LARGE SCALE GENOMIC DNA]</scope>
    <source>
        <strain evidence="2 3">10023</strain>
    </source>
</reference>
<accession>A0A220S274</accession>
<gene>
    <name evidence="2" type="ORF">BG910_07385</name>
</gene>
<evidence type="ECO:0000313" key="2">
    <source>
        <dbReference type="EMBL" id="ASK27584.1"/>
    </source>
</evidence>
<dbReference type="Pfam" id="PF18160">
    <property type="entry name" value="SLATT_5"/>
    <property type="match status" value="1"/>
</dbReference>
<dbReference type="RefSeq" id="WP_089036285.1">
    <property type="nucleotide sequence ID" value="NZ_CP022278.1"/>
</dbReference>
<organism evidence="2 3">
    <name type="scientific">Neisseria chenwenguii</name>
    <dbReference type="NCBI Taxonomy" id="1853278"/>
    <lineage>
        <taxon>Bacteria</taxon>
        <taxon>Pseudomonadati</taxon>
        <taxon>Pseudomonadota</taxon>
        <taxon>Betaproteobacteria</taxon>
        <taxon>Neisseriales</taxon>
        <taxon>Neisseriaceae</taxon>
        <taxon>Neisseria</taxon>
    </lineage>
</organism>
<dbReference type="KEGG" id="nei:BG910_07385"/>
<protein>
    <recommendedName>
        <fullName evidence="1">SMODS and SLOG-associating 2TM effector domain-containing protein</fullName>
    </recommendedName>
</protein>
<keyword evidence="3" id="KW-1185">Reference proteome</keyword>
<feature type="domain" description="SMODS and SLOG-associating 2TM effector" evidence="1">
    <location>
        <begin position="39"/>
        <end position="229"/>
    </location>
</feature>
<dbReference type="AlphaFoldDB" id="A0A220S274"/>
<evidence type="ECO:0000313" key="3">
    <source>
        <dbReference type="Proteomes" id="UP000198238"/>
    </source>
</evidence>
<dbReference type="EMBL" id="CP022278">
    <property type="protein sequence ID" value="ASK27584.1"/>
    <property type="molecule type" value="Genomic_DNA"/>
</dbReference>
<dbReference type="NCBIfam" id="NF033631">
    <property type="entry name" value="SLATT_5"/>
    <property type="match status" value="1"/>
</dbReference>
<dbReference type="InterPro" id="IPR041115">
    <property type="entry name" value="SLATT_5"/>
</dbReference>
<evidence type="ECO:0000259" key="1">
    <source>
        <dbReference type="Pfam" id="PF18160"/>
    </source>
</evidence>
<proteinExistence type="predicted"/>
<dbReference type="Proteomes" id="UP000198238">
    <property type="component" value="Chromosome"/>
</dbReference>
<name>A0A220S274_9NEIS</name>
<sequence length="250" mass="29316">MVGLNPPYGKPVFTCLKYLEIVREINWIIREVIKSIKHSAFEQLLYSARTTANCKYGAATRLTKFKLLTFCVTTMLSLGLIFIPLWATHYPHPHKFSNEFLNIFQIFLAVATLVYSVIISMAGYDLRIYKLQDCGGQLRAFVKKLRLKKENKVKDGGNGNDIVEFSEDELKQYQKEYHRIVSSSEQHTDLDYLIYQFEDKKLCKRIFSLYYFKKFWNLHTISFLIPLFMMLLELLVITDLIRVTNILPDL</sequence>